<feature type="compositionally biased region" description="Basic and acidic residues" evidence="1">
    <location>
        <begin position="60"/>
        <end position="79"/>
    </location>
</feature>
<evidence type="ECO:0000313" key="3">
    <source>
        <dbReference type="Proteomes" id="UP000661607"/>
    </source>
</evidence>
<evidence type="ECO:0000313" key="2">
    <source>
        <dbReference type="EMBL" id="MBE1560190.1"/>
    </source>
</evidence>
<accession>A0ABR9KEE0</accession>
<protein>
    <submittedName>
        <fullName evidence="2">Uncharacterized protein</fullName>
    </submittedName>
</protein>
<gene>
    <name evidence="2" type="ORF">H4W81_002969</name>
</gene>
<name>A0ABR9KEE0_9ACTN</name>
<evidence type="ECO:0000256" key="1">
    <source>
        <dbReference type="SAM" id="MobiDB-lite"/>
    </source>
</evidence>
<dbReference type="EMBL" id="JADBEF010000001">
    <property type="protein sequence ID" value="MBE1560190.1"/>
    <property type="molecule type" value="Genomic_DNA"/>
</dbReference>
<organism evidence="2 3">
    <name type="scientific">Nonomuraea africana</name>
    <dbReference type="NCBI Taxonomy" id="46171"/>
    <lineage>
        <taxon>Bacteria</taxon>
        <taxon>Bacillati</taxon>
        <taxon>Actinomycetota</taxon>
        <taxon>Actinomycetes</taxon>
        <taxon>Streptosporangiales</taxon>
        <taxon>Streptosporangiaceae</taxon>
        <taxon>Nonomuraea</taxon>
    </lineage>
</organism>
<keyword evidence="3" id="KW-1185">Reference proteome</keyword>
<feature type="region of interest" description="Disordered" evidence="1">
    <location>
        <begin position="51"/>
        <end position="88"/>
    </location>
</feature>
<sequence length="88" mass="9371">MNPISRAAGELLDTELFDPVDLGGSARSTVLRCRTAAGDSVIVKSGCCWGRSPENGTSLRCRDIPPSETGKPADRKTTSDRMPYTRGG</sequence>
<proteinExistence type="predicted"/>
<dbReference type="Proteomes" id="UP000661607">
    <property type="component" value="Unassembled WGS sequence"/>
</dbReference>
<comment type="caution">
    <text evidence="2">The sequence shown here is derived from an EMBL/GenBank/DDBJ whole genome shotgun (WGS) entry which is preliminary data.</text>
</comment>
<reference evidence="2 3" key="1">
    <citation type="submission" date="2020-10" db="EMBL/GenBank/DDBJ databases">
        <title>Sequencing the genomes of 1000 actinobacteria strains.</title>
        <authorList>
            <person name="Klenk H.-P."/>
        </authorList>
    </citation>
    <scope>NUCLEOTIDE SEQUENCE [LARGE SCALE GENOMIC DNA]</scope>
    <source>
        <strain evidence="2 3">DSM 43748</strain>
    </source>
</reference>